<organism evidence="9 10">
    <name type="scientific">Aphanocapsa feldmannii 277cI</name>
    <dbReference type="NCBI Taxonomy" id="2507554"/>
    <lineage>
        <taxon>Bacteria</taxon>
        <taxon>Bacillati</taxon>
        <taxon>Cyanobacteriota</taxon>
        <taxon>Cyanophyceae</taxon>
        <taxon>Oscillatoriophycideae</taxon>
        <taxon>Chroococcales</taxon>
        <taxon>Microcystaceae</taxon>
        <taxon>Aphanocapsa</taxon>
    </lineage>
</organism>
<dbReference type="Gene3D" id="1.10.3130.20">
    <property type="entry name" value="Phycobilisome linker domain"/>
    <property type="match status" value="2"/>
</dbReference>
<dbReference type="PROSITE" id="PS51445">
    <property type="entry name" value="PBS_LINKER"/>
    <property type="match status" value="2"/>
</dbReference>
<proteinExistence type="inferred from homology"/>
<name>A0A524RT13_9CHRO</name>
<dbReference type="InterPro" id="IPR001297">
    <property type="entry name" value="PBS_linker_dom"/>
</dbReference>
<dbReference type="PANTHER" id="PTHR34011">
    <property type="entry name" value="PHYCOBILISOME 32.1 KDA LINKER POLYPEPTIDE, PHYCOCYANIN-ASSOCIATED, ROD 2-RELATED"/>
    <property type="match status" value="1"/>
</dbReference>
<evidence type="ECO:0000256" key="4">
    <source>
        <dbReference type="ARBA" id="ARBA00022738"/>
    </source>
</evidence>
<gene>
    <name evidence="9" type="ORF">ERJ68_06075</name>
</gene>
<keyword evidence="2" id="KW-0602">Photosynthesis</keyword>
<keyword evidence="4 7" id="KW-0605">Phycobilisome</keyword>
<evidence type="ECO:0000256" key="2">
    <source>
        <dbReference type="ARBA" id="ARBA00022531"/>
    </source>
</evidence>
<evidence type="ECO:0000256" key="1">
    <source>
        <dbReference type="ARBA" id="ARBA00004445"/>
    </source>
</evidence>
<feature type="non-terminal residue" evidence="9">
    <location>
        <position position="212"/>
    </location>
</feature>
<sequence length="212" mass="23840">MSLHVKLLRQQGYEAEVNSYADTDEYAKTFGEDIVPYLRSIFTIQGLPQDTFNKTFRITPGAAGSDFGRVVGTTSRTIGDLLGYPSYHIQLPSGGSPLPKTTGFANTKRGGGSVPVRTSPWASFGVAEREQIRFERFSRSNAEDNKVLLRQIYKFVLGNPHLMESERNASLESQFINGELSVKQFVRALAKSELYLRRFFHNSAPYRFIELS</sequence>
<dbReference type="PANTHER" id="PTHR34011:SF6">
    <property type="entry name" value="PHYCOBILIPROTEIN APCE"/>
    <property type="match status" value="1"/>
</dbReference>
<feature type="domain" description="PBS-linker" evidence="8">
    <location>
        <begin position="113"/>
        <end position="212"/>
    </location>
</feature>
<feature type="domain" description="PBS-linker" evidence="8">
    <location>
        <begin position="1"/>
        <end position="67"/>
    </location>
</feature>
<evidence type="ECO:0000256" key="5">
    <source>
        <dbReference type="ARBA" id="ARBA00023078"/>
    </source>
</evidence>
<evidence type="ECO:0000313" key="10">
    <source>
        <dbReference type="Proteomes" id="UP000315454"/>
    </source>
</evidence>
<keyword evidence="3" id="KW-0042">Antenna complex</keyword>
<comment type="caution">
    <text evidence="9">The sequence shown here is derived from an EMBL/GenBank/DDBJ whole genome shotgun (WGS) entry which is preliminary data.</text>
</comment>
<dbReference type="EMBL" id="SRMN01000086">
    <property type="protein sequence ID" value="TGH21024.1"/>
    <property type="molecule type" value="Genomic_DNA"/>
</dbReference>
<dbReference type="GO" id="GO:0031676">
    <property type="term" value="C:plasma membrane-derived thylakoid membrane"/>
    <property type="evidence" value="ECO:0007669"/>
    <property type="project" value="UniProtKB-SubCell"/>
</dbReference>
<evidence type="ECO:0000256" key="6">
    <source>
        <dbReference type="ARBA" id="ARBA00023136"/>
    </source>
</evidence>
<evidence type="ECO:0000256" key="7">
    <source>
        <dbReference type="PROSITE-ProRule" id="PRU00775"/>
    </source>
</evidence>
<comment type="subcellular location">
    <subcellularLocation>
        <location evidence="1">Cellular thylakoid membrane</location>
        <topology evidence="1">Peripheral membrane protein</topology>
        <orientation evidence="1">Cytoplasmic side</orientation>
    </subcellularLocation>
</comment>
<dbReference type="GO" id="GO:0015979">
    <property type="term" value="P:photosynthesis"/>
    <property type="evidence" value="ECO:0007669"/>
    <property type="project" value="UniProtKB-KW"/>
</dbReference>
<evidence type="ECO:0000313" key="9">
    <source>
        <dbReference type="EMBL" id="TGH21024.1"/>
    </source>
</evidence>
<protein>
    <submittedName>
        <fullName evidence="9">Phycobilisome linker polypeptide</fullName>
    </submittedName>
</protein>
<keyword evidence="5" id="KW-0793">Thylakoid</keyword>
<evidence type="ECO:0000256" key="3">
    <source>
        <dbReference type="ARBA" id="ARBA00022549"/>
    </source>
</evidence>
<keyword evidence="6" id="KW-0472">Membrane</keyword>
<accession>A0A524RT13</accession>
<reference evidence="9 10" key="1">
    <citation type="journal article" date="2019" name="mSystems">
        <title>Life at home and on the roam: Genomic adaptions reflect the dual lifestyle of an intracellular, facultative symbiont.</title>
        <authorList>
            <person name="Burgsdorf I."/>
        </authorList>
    </citation>
    <scope>NUCLEOTIDE SEQUENCE [LARGE SCALE GENOMIC DNA]</scope>
    <source>
        <strain evidence="9">277cI</strain>
    </source>
</reference>
<dbReference type="Pfam" id="PF00427">
    <property type="entry name" value="PBS_linker_poly"/>
    <property type="match status" value="2"/>
</dbReference>
<dbReference type="AlphaFoldDB" id="A0A524RT13"/>
<evidence type="ECO:0000259" key="8">
    <source>
        <dbReference type="PROSITE" id="PS51445"/>
    </source>
</evidence>
<comment type="similarity">
    <text evidence="7">Belongs to the phycobilisome linker protein family.</text>
</comment>
<dbReference type="InterPro" id="IPR038255">
    <property type="entry name" value="PBS_linker_sf"/>
</dbReference>
<dbReference type="Proteomes" id="UP000315454">
    <property type="component" value="Unassembled WGS sequence"/>
</dbReference>
<dbReference type="GO" id="GO:0030089">
    <property type="term" value="C:phycobilisome"/>
    <property type="evidence" value="ECO:0007669"/>
    <property type="project" value="UniProtKB-UniRule"/>
</dbReference>